<dbReference type="EMBL" id="AZGY01000003">
    <property type="protein sequence ID" value="KZZ99261.1"/>
    <property type="molecule type" value="Genomic_DNA"/>
</dbReference>
<evidence type="ECO:0000313" key="1">
    <source>
        <dbReference type="EMBL" id="KZZ99261.1"/>
    </source>
</evidence>
<protein>
    <submittedName>
        <fullName evidence="1">DUF1941 family protein</fullName>
    </submittedName>
</protein>
<dbReference type="InterPro" id="IPR016024">
    <property type="entry name" value="ARM-type_fold"/>
</dbReference>
<reference evidence="1 2" key="1">
    <citation type="journal article" date="2016" name="Genome Biol. Evol.">
        <title>Divergent and convergent evolution of fungal pathogenicity.</title>
        <authorList>
            <person name="Shang Y."/>
            <person name="Xiao G."/>
            <person name="Zheng P."/>
            <person name="Cen K."/>
            <person name="Zhan S."/>
            <person name="Wang C."/>
        </authorList>
    </citation>
    <scope>NUCLEOTIDE SEQUENCE [LARGE SCALE GENOMIC DNA]</scope>
    <source>
        <strain evidence="1 2">RCEF 2490</strain>
    </source>
</reference>
<dbReference type="AlphaFoldDB" id="A0A168EXY5"/>
<sequence length="638" mass="69398">MSQPAAQSSQATDRAGQDLHDGSISRIKALLESKDDTQRFVGLALLKSVLDNSPELCRNEDAIQGLWASVSPKFLDRLLKTGSQSTGKNVKEMLAIAVSVVHTFAALLPESEKSKAKFTDRIPRLSHAVLYSSGETTVLLLQLLRTLVNSPEGAVAFLQVEDVSALAESAPDHAAVLDIFFVAWITGTTCAIEEEIVANRIASGLQLLVSAFAGTDGSTLLDFLGNLLRSVKPTFLPREPKWLKAVVSLIRNLAASRPNATARSAYTNAAASVLEAYPSLAPGMLFSEDSADGKPFAYLLISLMLIDIKSTASTILEKLNQANYPQTARRIASAFDVVAFFIGYLVRCLEDESTETFPMSPDSLLKLRKAISETMSVVMELLRDRWDATFAGAMGLHPDARATKTETVTGSHNTLTWDSLVSSADEDPLTLSAIRALALWLREDDNETLQKEATGLTDMFVDLYRNSSSTDLDFRSAILVGFEALLARESGRDLFLSNGGWAVLTKDLSGLLQQSSKALGDTEASRGIEIVRVLLALVENEPAGTREEWMDFITTVAAWDFDCSNYSQNLEEFRVAILQLSCTLLAGASMGMRNRYKESIIAIRGIASSFGSSEIKDQQLKVAMDDVTNTLNGLDIRI</sequence>
<dbReference type="Proteomes" id="UP000078544">
    <property type="component" value="Unassembled WGS sequence"/>
</dbReference>
<evidence type="ECO:0000313" key="2">
    <source>
        <dbReference type="Proteomes" id="UP000078544"/>
    </source>
</evidence>
<gene>
    <name evidence="1" type="ORF">AAL_01833</name>
</gene>
<dbReference type="InterPro" id="IPR008709">
    <property type="entry name" value="Neurochondrin"/>
</dbReference>
<dbReference type="PANTHER" id="PTHR13109:SF7">
    <property type="entry name" value="NEUROCHONDRIN"/>
    <property type="match status" value="1"/>
</dbReference>
<dbReference type="SUPFAM" id="SSF48371">
    <property type="entry name" value="ARM repeat"/>
    <property type="match status" value="1"/>
</dbReference>
<proteinExistence type="predicted"/>
<dbReference type="PANTHER" id="PTHR13109">
    <property type="entry name" value="NEUROCHONDRIN"/>
    <property type="match status" value="1"/>
</dbReference>
<keyword evidence="2" id="KW-1185">Reference proteome</keyword>
<accession>A0A168EXY5</accession>
<organism evidence="1 2">
    <name type="scientific">Moelleriella libera RCEF 2490</name>
    <dbReference type="NCBI Taxonomy" id="1081109"/>
    <lineage>
        <taxon>Eukaryota</taxon>
        <taxon>Fungi</taxon>
        <taxon>Dikarya</taxon>
        <taxon>Ascomycota</taxon>
        <taxon>Pezizomycotina</taxon>
        <taxon>Sordariomycetes</taxon>
        <taxon>Hypocreomycetidae</taxon>
        <taxon>Hypocreales</taxon>
        <taxon>Clavicipitaceae</taxon>
        <taxon>Moelleriella</taxon>
    </lineage>
</organism>
<dbReference type="Pfam" id="PF05536">
    <property type="entry name" value="Neurochondrin"/>
    <property type="match status" value="1"/>
</dbReference>
<name>A0A168EXY5_9HYPO</name>
<comment type="caution">
    <text evidence="1">The sequence shown here is derived from an EMBL/GenBank/DDBJ whole genome shotgun (WGS) entry which is preliminary data.</text>
</comment>
<dbReference type="OrthoDB" id="8962942at2759"/>